<dbReference type="HOGENOM" id="CLU_483474_0_0_1"/>
<dbReference type="InterPro" id="IPR012871">
    <property type="entry name" value="DUF1668_ORYSA"/>
</dbReference>
<dbReference type="Gramene" id="OMERI02G04280.1">
    <property type="protein sequence ID" value="OMERI02G04280.1"/>
    <property type="gene ID" value="OMERI02G04280"/>
</dbReference>
<organism evidence="3">
    <name type="scientific">Oryza meridionalis</name>
    <dbReference type="NCBI Taxonomy" id="40149"/>
    <lineage>
        <taxon>Eukaryota</taxon>
        <taxon>Viridiplantae</taxon>
        <taxon>Streptophyta</taxon>
        <taxon>Embryophyta</taxon>
        <taxon>Tracheophyta</taxon>
        <taxon>Spermatophyta</taxon>
        <taxon>Magnoliopsida</taxon>
        <taxon>Liliopsida</taxon>
        <taxon>Poales</taxon>
        <taxon>Poaceae</taxon>
        <taxon>BOP clade</taxon>
        <taxon>Oryzoideae</taxon>
        <taxon>Oryzeae</taxon>
        <taxon>Oryzinae</taxon>
        <taxon>Oryza</taxon>
    </lineage>
</organism>
<dbReference type="EnsemblPlants" id="OMERI02G04280.1">
    <property type="protein sequence ID" value="OMERI02G04280.1"/>
    <property type="gene ID" value="OMERI02G04280"/>
</dbReference>
<feature type="signal peptide" evidence="2">
    <location>
        <begin position="1"/>
        <end position="21"/>
    </location>
</feature>
<dbReference type="Proteomes" id="UP000008021">
    <property type="component" value="Chromosome 2"/>
</dbReference>
<name>A0A0E0CFG9_9ORYZ</name>
<keyword evidence="2" id="KW-0732">Signal</keyword>
<dbReference type="Gene3D" id="2.120.10.80">
    <property type="entry name" value="Kelch-type beta propeller"/>
    <property type="match status" value="1"/>
</dbReference>
<evidence type="ECO:0000313" key="3">
    <source>
        <dbReference type="EnsemblPlants" id="OMERI02G04280.1"/>
    </source>
</evidence>
<dbReference type="PANTHER" id="PTHR33085:SF135">
    <property type="entry name" value="OS02G0146900 PROTEIN"/>
    <property type="match status" value="1"/>
</dbReference>
<feature type="chain" id="PRO_5002355764" description="DUF1618 domain-containing protein" evidence="2">
    <location>
        <begin position="22"/>
        <end position="633"/>
    </location>
</feature>
<reference evidence="3" key="1">
    <citation type="submission" date="2015-04" db="UniProtKB">
        <authorList>
            <consortium name="EnsemblPlants"/>
        </authorList>
    </citation>
    <scope>IDENTIFICATION</scope>
</reference>
<dbReference type="SUPFAM" id="SSF117281">
    <property type="entry name" value="Kelch motif"/>
    <property type="match status" value="1"/>
</dbReference>
<dbReference type="InterPro" id="IPR015915">
    <property type="entry name" value="Kelch-typ_b-propeller"/>
</dbReference>
<evidence type="ECO:0000256" key="1">
    <source>
        <dbReference type="SAM" id="MobiDB-lite"/>
    </source>
</evidence>
<reference evidence="3" key="2">
    <citation type="submission" date="2018-05" db="EMBL/GenBank/DDBJ databases">
        <title>OmerRS3 (Oryza meridionalis Reference Sequence Version 3).</title>
        <authorList>
            <person name="Zhang J."/>
            <person name="Kudrna D."/>
            <person name="Lee S."/>
            <person name="Talag J."/>
            <person name="Welchert J."/>
            <person name="Wing R.A."/>
        </authorList>
    </citation>
    <scope>NUCLEOTIDE SEQUENCE [LARGE SCALE GENOMIC DNA]</scope>
    <source>
        <strain evidence="3">cv. OR44</strain>
    </source>
</reference>
<dbReference type="PANTHER" id="PTHR33085">
    <property type="entry name" value="OS12G0113100 PROTEIN-RELATED"/>
    <property type="match status" value="1"/>
</dbReference>
<evidence type="ECO:0000313" key="4">
    <source>
        <dbReference type="Proteomes" id="UP000008021"/>
    </source>
</evidence>
<proteinExistence type="predicted"/>
<dbReference type="STRING" id="40149.A0A0E0CFG9"/>
<evidence type="ECO:0008006" key="5">
    <source>
        <dbReference type="Google" id="ProtNLM"/>
    </source>
</evidence>
<dbReference type="Pfam" id="PF07893">
    <property type="entry name" value="DUF1668"/>
    <property type="match status" value="3"/>
</dbReference>
<keyword evidence="4" id="KW-1185">Reference proteome</keyword>
<accession>A0A0E0CFG9</accession>
<protein>
    <recommendedName>
        <fullName evidence="5">DUF1618 domain-containing protein</fullName>
    </recommendedName>
</protein>
<dbReference type="AlphaFoldDB" id="A0A0E0CFG9"/>
<sequence>MILSSFLRMIFIHVRLSVSESLPGGKKFMSAGDRRTSSTAAGAAAAAGSHGPISRRLRRINPSHLFYPNDALPVPQSSAAVEDVPLPPTEVTFCGSTEFMRRSDDKIVGGAILYDPAEHAVRVLPSMVEYKFWTQSFAVGDDLYVMETGQRARLGVHPQLRRILVRHGERRVEKAGDWALPFRGRAEYVPEHGLWFGLSAADDGVLGAWDLSASTVAQPQPPPTAHPGCGVFEVPEPEAPYGTNVVHLGGGKLCVAKLYMVARPGTCSCPCCVGEEDMMKFAMLTGVEVARGGRGGELSIRLRRIDTSRLFYPKDQLPRASSSSSAAAAEDARLPPAAMGFSASMNFMRTGDDKIVTVDDTSRRAILYDPAAHTVRSLPPMASPKFLTVSLAVADDLYVMVTTPHPDKVGGGEGGGRSTRSRRSSTVNAEERHWRPLPPPPFVHAAAACAIHGYAAIGDSHILVSTDRATYSFDTASAAWSKAGDWRLPFRGRAEHVPEHGLCLGFLEMDDTVLAAWDVSASPQPQAPAASVQSKGFSVASPGEWKGLAAPQMVASHVVHLGGGKLCVAKVFWVVRRGTCSYPCCVGEHDKVKFAMLTGVEVVPGGGHGGKPRIVKHKSCRYRFGQYFPTHVL</sequence>
<feature type="region of interest" description="Disordered" evidence="1">
    <location>
        <begin position="405"/>
        <end position="436"/>
    </location>
</feature>
<evidence type="ECO:0000256" key="2">
    <source>
        <dbReference type="SAM" id="SignalP"/>
    </source>
</evidence>